<sequence>MNKHGLEATTLVTHNSPGKKVLLASTKYAKATGYRCVNIKTVLILSGKSRNKLELQRISGRGMQL</sequence>
<accession>A0A0L9VCK2</accession>
<name>A0A0L9VCK2_PHAAN</name>
<evidence type="ECO:0000313" key="2">
    <source>
        <dbReference type="Proteomes" id="UP000053144"/>
    </source>
</evidence>
<proteinExistence type="predicted"/>
<organism evidence="1 2">
    <name type="scientific">Phaseolus angularis</name>
    <name type="common">Azuki bean</name>
    <name type="synonym">Vigna angularis</name>
    <dbReference type="NCBI Taxonomy" id="3914"/>
    <lineage>
        <taxon>Eukaryota</taxon>
        <taxon>Viridiplantae</taxon>
        <taxon>Streptophyta</taxon>
        <taxon>Embryophyta</taxon>
        <taxon>Tracheophyta</taxon>
        <taxon>Spermatophyta</taxon>
        <taxon>Magnoliopsida</taxon>
        <taxon>eudicotyledons</taxon>
        <taxon>Gunneridae</taxon>
        <taxon>Pentapetalae</taxon>
        <taxon>rosids</taxon>
        <taxon>fabids</taxon>
        <taxon>Fabales</taxon>
        <taxon>Fabaceae</taxon>
        <taxon>Papilionoideae</taxon>
        <taxon>50 kb inversion clade</taxon>
        <taxon>NPAAA clade</taxon>
        <taxon>indigoferoid/millettioid clade</taxon>
        <taxon>Phaseoleae</taxon>
        <taxon>Vigna</taxon>
    </lineage>
</organism>
<dbReference type="EMBL" id="CM003379">
    <property type="protein sequence ID" value="KOM52647.1"/>
    <property type="molecule type" value="Genomic_DNA"/>
</dbReference>
<protein>
    <submittedName>
        <fullName evidence="1">Uncharacterized protein</fullName>
    </submittedName>
</protein>
<gene>
    <name evidence="1" type="ORF">LR48_Vigan09g130600</name>
</gene>
<dbReference type="Proteomes" id="UP000053144">
    <property type="component" value="Chromosome 9"/>
</dbReference>
<evidence type="ECO:0000313" key="1">
    <source>
        <dbReference type="EMBL" id="KOM52647.1"/>
    </source>
</evidence>
<reference evidence="2" key="1">
    <citation type="journal article" date="2015" name="Proc. Natl. Acad. Sci. U.S.A.">
        <title>Genome sequencing of adzuki bean (Vigna angularis) provides insight into high starch and low fat accumulation and domestication.</title>
        <authorList>
            <person name="Yang K."/>
            <person name="Tian Z."/>
            <person name="Chen C."/>
            <person name="Luo L."/>
            <person name="Zhao B."/>
            <person name="Wang Z."/>
            <person name="Yu L."/>
            <person name="Li Y."/>
            <person name="Sun Y."/>
            <person name="Li W."/>
            <person name="Chen Y."/>
            <person name="Li Y."/>
            <person name="Zhang Y."/>
            <person name="Ai D."/>
            <person name="Zhao J."/>
            <person name="Shang C."/>
            <person name="Ma Y."/>
            <person name="Wu B."/>
            <person name="Wang M."/>
            <person name="Gao L."/>
            <person name="Sun D."/>
            <person name="Zhang P."/>
            <person name="Guo F."/>
            <person name="Wang W."/>
            <person name="Li Y."/>
            <person name="Wang J."/>
            <person name="Varshney R.K."/>
            <person name="Wang J."/>
            <person name="Ling H.Q."/>
            <person name="Wan P."/>
        </authorList>
    </citation>
    <scope>NUCLEOTIDE SEQUENCE</scope>
    <source>
        <strain evidence="2">cv. Jingnong 6</strain>
    </source>
</reference>
<dbReference type="Gramene" id="KOM52647">
    <property type="protein sequence ID" value="KOM52647"/>
    <property type="gene ID" value="LR48_Vigan09g130600"/>
</dbReference>
<dbReference type="AlphaFoldDB" id="A0A0L9VCK2"/>